<reference evidence="4 5" key="2">
    <citation type="journal article" date="2012" name="Eukaryot. Cell">
        <title>Genome update of Botrytis cinerea strains B05.10 and T4.</title>
        <authorList>
            <person name="Staats M."/>
            <person name="van Kan J.A."/>
        </authorList>
    </citation>
    <scope>NUCLEOTIDE SEQUENCE [LARGE SCALE GENOMIC DNA]</scope>
    <source>
        <strain evidence="4 5">B05.10</strain>
    </source>
</reference>
<accession>A0A384JCY5</accession>
<organism evidence="4 5">
    <name type="scientific">Botryotinia fuckeliana (strain B05.10)</name>
    <name type="common">Noble rot fungus</name>
    <name type="synonym">Botrytis cinerea</name>
    <dbReference type="NCBI Taxonomy" id="332648"/>
    <lineage>
        <taxon>Eukaryota</taxon>
        <taxon>Fungi</taxon>
        <taxon>Dikarya</taxon>
        <taxon>Ascomycota</taxon>
        <taxon>Pezizomycotina</taxon>
        <taxon>Leotiomycetes</taxon>
        <taxon>Helotiales</taxon>
        <taxon>Sclerotiniaceae</taxon>
        <taxon>Botrytis</taxon>
    </lineage>
</organism>
<dbReference type="InterPro" id="IPR051104">
    <property type="entry name" value="FAD_monoxygenase"/>
</dbReference>
<dbReference type="GeneID" id="5441509"/>
<proteinExistence type="predicted"/>
<dbReference type="PANTHER" id="PTHR46720">
    <property type="entry name" value="HYDROXYLASE, PUTATIVE (AFU_ORTHOLOGUE AFUA_3G01460)-RELATED"/>
    <property type="match status" value="1"/>
</dbReference>
<dbReference type="GO" id="GO:0016491">
    <property type="term" value="F:oxidoreductase activity"/>
    <property type="evidence" value="ECO:0007669"/>
    <property type="project" value="UniProtKB-KW"/>
</dbReference>
<dbReference type="VEuPathDB" id="FungiDB:Bcin03g05670"/>
<evidence type="ECO:0000313" key="5">
    <source>
        <dbReference type="Proteomes" id="UP000001798"/>
    </source>
</evidence>
<keyword evidence="2" id="KW-0274">FAD</keyword>
<evidence type="ECO:0000313" key="4">
    <source>
        <dbReference type="EMBL" id="ATZ48342.1"/>
    </source>
</evidence>
<keyword evidence="3" id="KW-0560">Oxidoreductase</keyword>
<dbReference type="RefSeq" id="XP_001560862.1">
    <property type="nucleotide sequence ID" value="XM_001560812.2"/>
</dbReference>
<protein>
    <recommendedName>
        <fullName evidence="6">Salicylate 1-monooxygenase</fullName>
    </recommendedName>
</protein>
<dbReference type="Gene3D" id="3.50.50.60">
    <property type="entry name" value="FAD/NAD(P)-binding domain"/>
    <property type="match status" value="1"/>
</dbReference>
<dbReference type="OMA" id="GWHVLIF"/>
<reference evidence="4 5" key="1">
    <citation type="journal article" date="2011" name="PLoS Genet.">
        <title>Genomic analysis of the necrotrophic fungal pathogens Sclerotinia sclerotiorum and Botrytis cinerea.</title>
        <authorList>
            <person name="Amselem J."/>
            <person name="Cuomo C.A."/>
            <person name="van Kan J.A."/>
            <person name="Viaud M."/>
            <person name="Benito E.P."/>
            <person name="Couloux A."/>
            <person name="Coutinho P.M."/>
            <person name="de Vries R.P."/>
            <person name="Dyer P.S."/>
            <person name="Fillinger S."/>
            <person name="Fournier E."/>
            <person name="Gout L."/>
            <person name="Hahn M."/>
            <person name="Kohn L."/>
            <person name="Lapalu N."/>
            <person name="Plummer K.M."/>
            <person name="Pradier J.M."/>
            <person name="Quevillon E."/>
            <person name="Sharon A."/>
            <person name="Simon A."/>
            <person name="ten Have A."/>
            <person name="Tudzynski B."/>
            <person name="Tudzynski P."/>
            <person name="Wincker P."/>
            <person name="Andrew M."/>
            <person name="Anthouard V."/>
            <person name="Beever R.E."/>
            <person name="Beffa R."/>
            <person name="Benoit I."/>
            <person name="Bouzid O."/>
            <person name="Brault B."/>
            <person name="Chen Z."/>
            <person name="Choquer M."/>
            <person name="Collemare J."/>
            <person name="Cotton P."/>
            <person name="Danchin E.G."/>
            <person name="Da Silva C."/>
            <person name="Gautier A."/>
            <person name="Giraud C."/>
            <person name="Giraud T."/>
            <person name="Gonzalez C."/>
            <person name="Grossetete S."/>
            <person name="Guldener U."/>
            <person name="Henrissat B."/>
            <person name="Howlett B.J."/>
            <person name="Kodira C."/>
            <person name="Kretschmer M."/>
            <person name="Lappartient A."/>
            <person name="Leroch M."/>
            <person name="Levis C."/>
            <person name="Mauceli E."/>
            <person name="Neuveglise C."/>
            <person name="Oeser B."/>
            <person name="Pearson M."/>
            <person name="Poulain J."/>
            <person name="Poussereau N."/>
            <person name="Quesneville H."/>
            <person name="Rascle C."/>
            <person name="Schumacher J."/>
            <person name="Segurens B."/>
            <person name="Sexton A."/>
            <person name="Silva E."/>
            <person name="Sirven C."/>
            <person name="Soanes D.M."/>
            <person name="Talbot N.J."/>
            <person name="Templeton M."/>
            <person name="Yandava C."/>
            <person name="Yarden O."/>
            <person name="Zeng Q."/>
            <person name="Rollins J.A."/>
            <person name="Lebrun M.H."/>
            <person name="Dickman M."/>
        </authorList>
    </citation>
    <scope>NUCLEOTIDE SEQUENCE [LARGE SCALE GENOMIC DNA]</scope>
    <source>
        <strain evidence="4 5">B05.10</strain>
    </source>
</reference>
<evidence type="ECO:0000256" key="2">
    <source>
        <dbReference type="ARBA" id="ARBA00022827"/>
    </source>
</evidence>
<evidence type="ECO:0000256" key="3">
    <source>
        <dbReference type="ARBA" id="ARBA00023002"/>
    </source>
</evidence>
<gene>
    <name evidence="4" type="ORF">BCIN_03g05670</name>
</gene>
<evidence type="ECO:0008006" key="6">
    <source>
        <dbReference type="Google" id="ProtNLM"/>
    </source>
</evidence>
<dbReference type="SUPFAM" id="SSF51905">
    <property type="entry name" value="FAD/NAD(P)-binding domain"/>
    <property type="match status" value="1"/>
</dbReference>
<dbReference type="KEGG" id="bfu:BCIN_03g05670"/>
<dbReference type="Proteomes" id="UP000001798">
    <property type="component" value="Chromosome 3"/>
</dbReference>
<keyword evidence="1" id="KW-0285">Flavoprotein</keyword>
<name>A0A384JCY5_BOTFB</name>
<sequence length="411" mass="45391">MPEAPKFRISVIGSGPIGKLLLSSVAAHPRIEYTQYEAETLPLRPAFGYGIGPQTLATTKRLNPAIYQELHDQCLADPVWMEFYHGGEEDNHLHTIHVPEGEVFGRIGRDELMVMLDAFGPRDTPIQYGRKLKSVKKSTDGGLALMFEDGGEDHSNALWACDGMNSLCRKFVQGEDYIPASYSGHVTFRGKVESSKVEAAIGKRFTTDTSMFLGIKGWHVLTFPIAGGKYVNIAAFSMEEVQKKRGRNYVTTTDELLTYFPGANSKVRKFLTLLNDQPGGCVCLELTHMQTLGTFTNQSHCMTSFGDAANGMLPHIGGSMATGFIGVTTFLHEELNPRIHALNPNASNAEIAEVLMEASIAYERKHKPLAQKLVDYSREQGFVFSGGVTDAEELARRARFLWKADSYNAVI</sequence>
<evidence type="ECO:0000256" key="1">
    <source>
        <dbReference type="ARBA" id="ARBA00022630"/>
    </source>
</evidence>
<dbReference type="GO" id="GO:0044550">
    <property type="term" value="P:secondary metabolite biosynthetic process"/>
    <property type="evidence" value="ECO:0007669"/>
    <property type="project" value="TreeGrafter"/>
</dbReference>
<dbReference type="PRINTS" id="PR00420">
    <property type="entry name" value="RNGMNOXGNASE"/>
</dbReference>
<dbReference type="InterPro" id="IPR036188">
    <property type="entry name" value="FAD/NAD-bd_sf"/>
</dbReference>
<keyword evidence="5" id="KW-1185">Reference proteome</keyword>
<dbReference type="EMBL" id="CP009807">
    <property type="protein sequence ID" value="ATZ48342.1"/>
    <property type="molecule type" value="Genomic_DNA"/>
</dbReference>
<dbReference type="AlphaFoldDB" id="A0A384JCY5"/>
<dbReference type="PANTHER" id="PTHR46720:SF3">
    <property type="entry name" value="FAD-BINDING DOMAIN-CONTAINING PROTEIN-RELATED"/>
    <property type="match status" value="1"/>
</dbReference>
<reference evidence="4 5" key="3">
    <citation type="journal article" date="2017" name="Mol. Plant Pathol.">
        <title>A gapless genome sequence of the fungus Botrytis cinerea.</title>
        <authorList>
            <person name="Van Kan J.A."/>
            <person name="Stassen J.H."/>
            <person name="Mosbach A."/>
            <person name="Van Der Lee T.A."/>
            <person name="Faino L."/>
            <person name="Farmer A.D."/>
            <person name="Papasotiriou D.G."/>
            <person name="Zhou S."/>
            <person name="Seidl M.F."/>
            <person name="Cottam E."/>
            <person name="Edel D."/>
            <person name="Hahn M."/>
            <person name="Schwartz D.C."/>
            <person name="Dietrich R.A."/>
            <person name="Widdison S."/>
            <person name="Scalliet G."/>
        </authorList>
    </citation>
    <scope>NUCLEOTIDE SEQUENCE [LARGE SCALE GENOMIC DNA]</scope>
    <source>
        <strain evidence="4 5">B05.10</strain>
    </source>
</reference>
<dbReference type="OrthoDB" id="4215871at2759"/>